<dbReference type="AlphaFoldDB" id="A0A9P7JY42"/>
<proteinExistence type="predicted"/>
<dbReference type="RefSeq" id="XP_041297012.1">
    <property type="nucleotide sequence ID" value="XM_041433360.1"/>
</dbReference>
<feature type="region of interest" description="Disordered" evidence="1">
    <location>
        <begin position="131"/>
        <end position="160"/>
    </location>
</feature>
<evidence type="ECO:0000313" key="4">
    <source>
        <dbReference type="Proteomes" id="UP000823399"/>
    </source>
</evidence>
<dbReference type="EMBL" id="JABBWM010000008">
    <property type="protein sequence ID" value="KAG2115295.1"/>
    <property type="molecule type" value="Genomic_DNA"/>
</dbReference>
<feature type="compositionally biased region" description="Basic and acidic residues" evidence="1">
    <location>
        <begin position="200"/>
        <end position="212"/>
    </location>
</feature>
<evidence type="ECO:0000259" key="2">
    <source>
        <dbReference type="Pfam" id="PF20149"/>
    </source>
</evidence>
<gene>
    <name evidence="3" type="ORF">F5147DRAFT_649673</name>
</gene>
<comment type="caution">
    <text evidence="3">The sequence shown here is derived from an EMBL/GenBank/DDBJ whole genome shotgun (WGS) entry which is preliminary data.</text>
</comment>
<feature type="region of interest" description="Disordered" evidence="1">
    <location>
        <begin position="185"/>
        <end position="215"/>
    </location>
</feature>
<dbReference type="GeneID" id="64695619"/>
<sequence length="560" mass="62489">MSKVWELEEINRWKRFSKHTIATLQKEHRKQISRDSADTIQTYRREQEALAAVQMDLVDLEGLASSRGVADGDLIQEGTDDDDKDSAMSDDNSIFAHVHLDRGRADSHASWHGTVNIESPSFHHALQGYCKKTTSPTKKHKSDKKPGRKLDLNPSLQPDSTQLGLQEEYTQPPLLYSHLSAMMEGYDDNEGEEEEEEEARNDQRGSYQEDHQPLPYDISLSPTMGGTILCKIRTLVLLSTTNLFSQTTTLAFLNIINPFPITLRHKCSMMICRLPVPLVTHALTTNLACHHPASNLLPPITRHISYLPESRNSSTLHAQGSEVSIECKENASSANGLAESQRGQLITTGIIRLTDKELKDVKKEAKQVMCRKVLLENAMPTMERNTEMAEEAFLEAAGHVVSDHAETCKKLSGIMTTVRGVFKKEAQWLILNHYSLSLSCPASRQPQLSLFMSPVNHPAVIETICNSLWTTHLHEALDFNELDKLNDLFSIGGTAVHNTLLEFQDGVYKSVQFSPASLSATEYKAIQTHNTIVHDTPTLHSASLSVKQNMIALGMALRAH</sequence>
<reference evidence="3" key="1">
    <citation type="journal article" date="2020" name="New Phytol.">
        <title>Comparative genomics reveals dynamic genome evolution in host specialist ectomycorrhizal fungi.</title>
        <authorList>
            <person name="Lofgren L.A."/>
            <person name="Nguyen N.H."/>
            <person name="Vilgalys R."/>
            <person name="Ruytinx J."/>
            <person name="Liao H.L."/>
            <person name="Branco S."/>
            <person name="Kuo A."/>
            <person name="LaButti K."/>
            <person name="Lipzen A."/>
            <person name="Andreopoulos W."/>
            <person name="Pangilinan J."/>
            <person name="Riley R."/>
            <person name="Hundley H."/>
            <person name="Na H."/>
            <person name="Barry K."/>
            <person name="Grigoriev I.V."/>
            <person name="Stajich J.E."/>
            <person name="Kennedy P.G."/>
        </authorList>
    </citation>
    <scope>NUCLEOTIDE SEQUENCE</scope>
    <source>
        <strain evidence="3">FC423</strain>
    </source>
</reference>
<organism evidence="3 4">
    <name type="scientific">Suillus discolor</name>
    <dbReference type="NCBI Taxonomy" id="1912936"/>
    <lineage>
        <taxon>Eukaryota</taxon>
        <taxon>Fungi</taxon>
        <taxon>Dikarya</taxon>
        <taxon>Basidiomycota</taxon>
        <taxon>Agaricomycotina</taxon>
        <taxon>Agaricomycetes</taxon>
        <taxon>Agaricomycetidae</taxon>
        <taxon>Boletales</taxon>
        <taxon>Suillineae</taxon>
        <taxon>Suillaceae</taxon>
        <taxon>Suillus</taxon>
    </lineage>
</organism>
<name>A0A9P7JY42_9AGAM</name>
<protein>
    <recommendedName>
        <fullName evidence="2">DUF6532 domain-containing protein</fullName>
    </recommendedName>
</protein>
<evidence type="ECO:0000313" key="3">
    <source>
        <dbReference type="EMBL" id="KAG2115295.1"/>
    </source>
</evidence>
<feature type="compositionally biased region" description="Acidic residues" evidence="1">
    <location>
        <begin position="185"/>
        <end position="199"/>
    </location>
</feature>
<dbReference type="OrthoDB" id="2681064at2759"/>
<keyword evidence="4" id="KW-1185">Reference proteome</keyword>
<feature type="domain" description="DUF6532" evidence="2">
    <location>
        <begin position="365"/>
        <end position="520"/>
    </location>
</feature>
<dbReference type="InterPro" id="IPR045341">
    <property type="entry name" value="DUF6532"/>
</dbReference>
<dbReference type="Proteomes" id="UP000823399">
    <property type="component" value="Unassembled WGS sequence"/>
</dbReference>
<accession>A0A9P7JY42</accession>
<dbReference type="Pfam" id="PF20149">
    <property type="entry name" value="DUF6532"/>
    <property type="match status" value="1"/>
</dbReference>
<evidence type="ECO:0000256" key="1">
    <source>
        <dbReference type="SAM" id="MobiDB-lite"/>
    </source>
</evidence>